<comment type="caution">
    <text evidence="3">The sequence shown here is derived from an EMBL/GenBank/DDBJ whole genome shotgun (WGS) entry which is preliminary data.</text>
</comment>
<dbReference type="InterPro" id="IPR016187">
    <property type="entry name" value="CTDL_fold"/>
</dbReference>
<evidence type="ECO:0000259" key="2">
    <source>
        <dbReference type="PROSITE" id="PS50041"/>
    </source>
</evidence>
<evidence type="ECO:0000256" key="1">
    <source>
        <dbReference type="SAM" id="SignalP"/>
    </source>
</evidence>
<feature type="domain" description="C-type lectin" evidence="2">
    <location>
        <begin position="183"/>
        <end position="306"/>
    </location>
</feature>
<evidence type="ECO:0000313" key="3">
    <source>
        <dbReference type="EMBL" id="CAL4135562.1"/>
    </source>
</evidence>
<sequence length="310" mass="35454">MDWSWISLVLLLIISSHQDYAQACDNDCKAALTQEFRNILKQELEPIYEFLNEKFKPLGEVKQEVGTLRRDTRDMFVMSEEILQHTQSVANKQESMERDLHSVKADVKSYDSRFRELESFSLKTMKACNSPLNETIGHMLKPLEEMDNKRNQTDHDMLNSTLMAAQDRDVGCPEAEGFFLSAGGKQCLKAYINEKIEWTAAKSLCESQGLALAKPDSVALLQIYLNEKFGDTFYWLDARRESTESVFKWERDGEELSSSHLLWFDGFPISQSSSNCLGLSAQDSIIKKNKPYFNQGCTKVAFPLCEVIRP</sequence>
<evidence type="ECO:0000313" key="4">
    <source>
        <dbReference type="Proteomes" id="UP001497623"/>
    </source>
</evidence>
<feature type="chain" id="PRO_5043763554" description="C-type lectin domain-containing protein" evidence="1">
    <location>
        <begin position="24"/>
        <end position="310"/>
    </location>
</feature>
<dbReference type="Proteomes" id="UP001497623">
    <property type="component" value="Unassembled WGS sequence"/>
</dbReference>
<dbReference type="SUPFAM" id="SSF56436">
    <property type="entry name" value="C-type lectin-like"/>
    <property type="match status" value="1"/>
</dbReference>
<dbReference type="PROSITE" id="PS50041">
    <property type="entry name" value="C_TYPE_LECTIN_2"/>
    <property type="match status" value="1"/>
</dbReference>
<dbReference type="SMART" id="SM00034">
    <property type="entry name" value="CLECT"/>
    <property type="match status" value="1"/>
</dbReference>
<dbReference type="AlphaFoldDB" id="A0AAV2RR74"/>
<dbReference type="Gene3D" id="3.10.100.10">
    <property type="entry name" value="Mannose-Binding Protein A, subunit A"/>
    <property type="match status" value="1"/>
</dbReference>
<protein>
    <recommendedName>
        <fullName evidence="2">C-type lectin domain-containing protein</fullName>
    </recommendedName>
</protein>
<dbReference type="CDD" id="cd00037">
    <property type="entry name" value="CLECT"/>
    <property type="match status" value="1"/>
</dbReference>
<dbReference type="EMBL" id="CAXKWB010029479">
    <property type="protein sequence ID" value="CAL4135562.1"/>
    <property type="molecule type" value="Genomic_DNA"/>
</dbReference>
<dbReference type="InterPro" id="IPR001304">
    <property type="entry name" value="C-type_lectin-like"/>
</dbReference>
<name>A0AAV2RR74_MEGNR</name>
<keyword evidence="1" id="KW-0732">Signal</keyword>
<dbReference type="InterPro" id="IPR016186">
    <property type="entry name" value="C-type_lectin-like/link_sf"/>
</dbReference>
<organism evidence="3 4">
    <name type="scientific">Meganyctiphanes norvegica</name>
    <name type="common">Northern krill</name>
    <name type="synonym">Thysanopoda norvegica</name>
    <dbReference type="NCBI Taxonomy" id="48144"/>
    <lineage>
        <taxon>Eukaryota</taxon>
        <taxon>Metazoa</taxon>
        <taxon>Ecdysozoa</taxon>
        <taxon>Arthropoda</taxon>
        <taxon>Crustacea</taxon>
        <taxon>Multicrustacea</taxon>
        <taxon>Malacostraca</taxon>
        <taxon>Eumalacostraca</taxon>
        <taxon>Eucarida</taxon>
        <taxon>Euphausiacea</taxon>
        <taxon>Euphausiidae</taxon>
        <taxon>Meganyctiphanes</taxon>
    </lineage>
</organism>
<keyword evidence="4" id="KW-1185">Reference proteome</keyword>
<proteinExistence type="predicted"/>
<gene>
    <name evidence="3" type="ORF">MNOR_LOCUS27672</name>
</gene>
<feature type="signal peptide" evidence="1">
    <location>
        <begin position="1"/>
        <end position="23"/>
    </location>
</feature>
<accession>A0AAV2RR74</accession>
<reference evidence="3 4" key="1">
    <citation type="submission" date="2024-05" db="EMBL/GenBank/DDBJ databases">
        <authorList>
            <person name="Wallberg A."/>
        </authorList>
    </citation>
    <scope>NUCLEOTIDE SEQUENCE [LARGE SCALE GENOMIC DNA]</scope>
</reference>